<evidence type="ECO:0000313" key="4">
    <source>
        <dbReference type="Proteomes" id="UP000647241"/>
    </source>
</evidence>
<keyword evidence="2" id="KW-0732">Signal</keyword>
<dbReference type="InterPro" id="IPR017801">
    <property type="entry name" value="DUF3738"/>
</dbReference>
<reference evidence="3" key="1">
    <citation type="journal article" date="2014" name="Int. J. Syst. Evol. Microbiol.">
        <title>Complete genome sequence of Corynebacterium casei LMG S-19264T (=DSM 44701T), isolated from a smear-ripened cheese.</title>
        <authorList>
            <consortium name="US DOE Joint Genome Institute (JGI-PGF)"/>
            <person name="Walter F."/>
            <person name="Albersmeier A."/>
            <person name="Kalinowski J."/>
            <person name="Ruckert C."/>
        </authorList>
    </citation>
    <scope>NUCLEOTIDE SEQUENCE</scope>
    <source>
        <strain evidence="3">CGMCC 1.12997</strain>
    </source>
</reference>
<dbReference type="AlphaFoldDB" id="A0A917HT02"/>
<dbReference type="EMBL" id="BMGT01000004">
    <property type="protein sequence ID" value="GGG89052.1"/>
    <property type="molecule type" value="Genomic_DNA"/>
</dbReference>
<evidence type="ECO:0000256" key="1">
    <source>
        <dbReference type="SAM" id="MobiDB-lite"/>
    </source>
</evidence>
<feature type="compositionally biased region" description="Polar residues" evidence="1">
    <location>
        <begin position="170"/>
        <end position="183"/>
    </location>
</feature>
<evidence type="ECO:0000313" key="3">
    <source>
        <dbReference type="EMBL" id="GGG89052.1"/>
    </source>
</evidence>
<evidence type="ECO:0008006" key="5">
    <source>
        <dbReference type="Google" id="ProtNLM"/>
    </source>
</evidence>
<evidence type="ECO:0000256" key="2">
    <source>
        <dbReference type="SAM" id="SignalP"/>
    </source>
</evidence>
<keyword evidence="4" id="KW-1185">Reference proteome</keyword>
<sequence length="271" mass="29800">MTTLRTKSLRIGHFGYCLAMLLPLAFAPLHLAAQSQSSTAAQPPLRFEVASIRPHKFAGDEPSNRRILPGGRFVATATTVRTLIRIASGLDDNRMSGAPGWIDNELFDINATIADHAEVKTPEQFQQLILSLLEERFGFKFHREQKEGSVYWLELNKPGKLGPALKPSGPDSQANMSNNSNGARSEMKISKMSMADVAAGLRRQAGRPVEDHTGLTGDFDFEIEWSPEETADSLYPSLFTVLKDQLGLKLQPAKGTVETLVIDQIERPSAN</sequence>
<feature type="chain" id="PRO_5037702686" description="TIGR03435 family protein" evidence="2">
    <location>
        <begin position="33"/>
        <end position="271"/>
    </location>
</feature>
<gene>
    <name evidence="3" type="ORF">GCM10011585_36530</name>
</gene>
<name>A0A917HT02_9BACT</name>
<dbReference type="Proteomes" id="UP000647241">
    <property type="component" value="Unassembled WGS sequence"/>
</dbReference>
<feature type="region of interest" description="Disordered" evidence="1">
    <location>
        <begin position="162"/>
        <end position="184"/>
    </location>
</feature>
<dbReference type="NCBIfam" id="TIGR03435">
    <property type="entry name" value="Soli_TIGR03435"/>
    <property type="match status" value="1"/>
</dbReference>
<dbReference type="Pfam" id="PF12543">
    <property type="entry name" value="DUF3738"/>
    <property type="match status" value="1"/>
</dbReference>
<reference evidence="3" key="2">
    <citation type="submission" date="2020-09" db="EMBL/GenBank/DDBJ databases">
        <authorList>
            <person name="Sun Q."/>
            <person name="Zhou Y."/>
        </authorList>
    </citation>
    <scope>NUCLEOTIDE SEQUENCE</scope>
    <source>
        <strain evidence="3">CGMCC 1.12997</strain>
    </source>
</reference>
<dbReference type="RefSeq" id="WP_188555664.1">
    <property type="nucleotide sequence ID" value="NZ_BMGT01000004.1"/>
</dbReference>
<feature type="signal peptide" evidence="2">
    <location>
        <begin position="1"/>
        <end position="32"/>
    </location>
</feature>
<accession>A0A917HT02</accession>
<organism evidence="3 4">
    <name type="scientific">Edaphobacter dinghuensis</name>
    <dbReference type="NCBI Taxonomy" id="1560005"/>
    <lineage>
        <taxon>Bacteria</taxon>
        <taxon>Pseudomonadati</taxon>
        <taxon>Acidobacteriota</taxon>
        <taxon>Terriglobia</taxon>
        <taxon>Terriglobales</taxon>
        <taxon>Acidobacteriaceae</taxon>
        <taxon>Edaphobacter</taxon>
    </lineage>
</organism>
<protein>
    <recommendedName>
        <fullName evidence="5">TIGR03435 family protein</fullName>
    </recommendedName>
</protein>
<proteinExistence type="predicted"/>
<comment type="caution">
    <text evidence="3">The sequence shown here is derived from an EMBL/GenBank/DDBJ whole genome shotgun (WGS) entry which is preliminary data.</text>
</comment>